<dbReference type="Pfam" id="PF13527">
    <property type="entry name" value="Acetyltransf_9"/>
    <property type="match status" value="1"/>
</dbReference>
<dbReference type="Gene3D" id="3.40.630.30">
    <property type="match status" value="1"/>
</dbReference>
<dbReference type="EC" id="2.3.1.-" evidence="2"/>
<dbReference type="GO" id="GO:0016746">
    <property type="term" value="F:acyltransferase activity"/>
    <property type="evidence" value="ECO:0007669"/>
    <property type="project" value="UniProtKB-KW"/>
</dbReference>
<dbReference type="RefSeq" id="WP_353930522.1">
    <property type="nucleotide sequence ID" value="NZ_CP150886.1"/>
</dbReference>
<gene>
    <name evidence="2" type="ORF">WJM97_19970</name>
</gene>
<dbReference type="PROSITE" id="PS51186">
    <property type="entry name" value="GNAT"/>
    <property type="match status" value="1"/>
</dbReference>
<sequence>MNIRHSTESDRPKITNVYIDAFGKDKGDEIAELVNQLLDDETAKPVLSLVAEIDGQVIGHILFTKAYLEPENDQVTIQILAPLAICTALQSQSIGSRMIQEGLKQLKKSGVDLVFVLGHPSYYPKHGFKTAGILGFEALYPIPEEHADAWMVCELTPGVIGTVKGIVHVSKSLGQPKHWQE</sequence>
<dbReference type="InterPro" id="IPR000182">
    <property type="entry name" value="GNAT_dom"/>
</dbReference>
<keyword evidence="2" id="KW-0012">Acyltransferase</keyword>
<reference evidence="2 3" key="1">
    <citation type="submission" date="2024-04" db="EMBL/GenBank/DDBJ databases">
        <title>Okeanomitos corallinicola gen. &amp; sp. nov. (Nostocales, Cyanobacteria), a new toxic marine heterocyst-forming cyanobacterium from a coral reef.</title>
        <authorList>
            <person name="Li H."/>
            <person name="Li R."/>
            <person name="Kang J."/>
            <person name="Hii K.S."/>
            <person name="Mohamed H.F."/>
            <person name="Xu X."/>
            <person name="Luo Z."/>
        </authorList>
    </citation>
    <scope>NUCLEOTIDE SEQUENCE [LARGE SCALE GENOMIC DNA]</scope>
    <source>
        <strain evidence="2 3">TIOX110</strain>
    </source>
</reference>
<dbReference type="CDD" id="cd04301">
    <property type="entry name" value="NAT_SF"/>
    <property type="match status" value="1"/>
</dbReference>
<organism evidence="2 3">
    <name type="scientific">Okeanomitos corallinicola TIOX110</name>
    <dbReference type="NCBI Taxonomy" id="3133117"/>
    <lineage>
        <taxon>Bacteria</taxon>
        <taxon>Bacillati</taxon>
        <taxon>Cyanobacteriota</taxon>
        <taxon>Cyanophyceae</taxon>
        <taxon>Nostocales</taxon>
        <taxon>Aphanizomenonaceae</taxon>
        <taxon>Okeanomitos</taxon>
    </lineage>
</organism>
<evidence type="ECO:0000259" key="1">
    <source>
        <dbReference type="PROSITE" id="PS51186"/>
    </source>
</evidence>
<dbReference type="InterPro" id="IPR016181">
    <property type="entry name" value="Acyl_CoA_acyltransferase"/>
</dbReference>
<proteinExistence type="predicted"/>
<dbReference type="SUPFAM" id="SSF55729">
    <property type="entry name" value="Acyl-CoA N-acyltransferases (Nat)"/>
    <property type="match status" value="1"/>
</dbReference>
<dbReference type="Proteomes" id="UP001483337">
    <property type="component" value="Chromosome"/>
</dbReference>
<evidence type="ECO:0000313" key="3">
    <source>
        <dbReference type="Proteomes" id="UP001483337"/>
    </source>
</evidence>
<evidence type="ECO:0000313" key="2">
    <source>
        <dbReference type="EMBL" id="WZB87610.1"/>
    </source>
</evidence>
<protein>
    <submittedName>
        <fullName evidence="2">N-acetyltransferase</fullName>
        <ecNumber evidence="2">2.3.1.-</ecNumber>
    </submittedName>
</protein>
<accession>A0ABZ2UVM1</accession>
<keyword evidence="3" id="KW-1185">Reference proteome</keyword>
<keyword evidence="2" id="KW-0808">Transferase</keyword>
<name>A0ABZ2UVM1_9CYAN</name>
<feature type="domain" description="N-acetyltransferase" evidence="1">
    <location>
        <begin position="1"/>
        <end position="156"/>
    </location>
</feature>
<dbReference type="EMBL" id="CP150886">
    <property type="protein sequence ID" value="WZB87610.1"/>
    <property type="molecule type" value="Genomic_DNA"/>
</dbReference>